<reference evidence="1" key="1">
    <citation type="submission" date="2020-03" db="EMBL/GenBank/DDBJ databases">
        <authorList>
            <person name="Zhang R."/>
        </authorList>
    </citation>
    <scope>NUCLEOTIDE SEQUENCE</scope>
</reference>
<dbReference type="AlphaFoldDB" id="A0A6M2F1T7"/>
<evidence type="ECO:0000313" key="1">
    <source>
        <dbReference type="EMBL" id="NUU90851.1"/>
    </source>
</evidence>
<protein>
    <submittedName>
        <fullName evidence="1">Uncharacterized protein</fullName>
    </submittedName>
</protein>
<dbReference type="EMBL" id="GILB01010518">
    <property type="protein sequence ID" value="NUU90851.1"/>
    <property type="molecule type" value="Transcribed_RNA"/>
</dbReference>
<accession>A0A6M2F1T7</accession>
<name>A0A6M2F1T7_9ROSI</name>
<sequence>MLQIILMSSWHVKDFPPLFWIVFFLVELHDEPDMNGLLAATSLEGCLPNAMGVNCVDPDVLHEQWASPHTLSNVNSSMPKELRSESSYIISEFREQNINASKELNFSQFAFIFSRRDSGN</sequence>
<organism evidence="1">
    <name type="scientific">Populus davidiana</name>
    <dbReference type="NCBI Taxonomy" id="266767"/>
    <lineage>
        <taxon>Eukaryota</taxon>
        <taxon>Viridiplantae</taxon>
        <taxon>Streptophyta</taxon>
        <taxon>Embryophyta</taxon>
        <taxon>Tracheophyta</taxon>
        <taxon>Spermatophyta</taxon>
        <taxon>Magnoliopsida</taxon>
        <taxon>eudicotyledons</taxon>
        <taxon>Gunneridae</taxon>
        <taxon>Pentapetalae</taxon>
        <taxon>rosids</taxon>
        <taxon>fabids</taxon>
        <taxon>Malpighiales</taxon>
        <taxon>Salicaceae</taxon>
        <taxon>Saliceae</taxon>
        <taxon>Populus</taxon>
    </lineage>
</organism>
<proteinExistence type="predicted"/>